<feature type="transmembrane region" description="Helical" evidence="1">
    <location>
        <begin position="132"/>
        <end position="153"/>
    </location>
</feature>
<proteinExistence type="predicted"/>
<sequence>MNPNLSRIVALDYARALAILGMIIVNYKIAMESTQSHFASLNLFKGIFEGRASALFVILAGFGISLMTRRARISKDPTLIRKNRSQLYRRALFLLIAGCLLLLVGWNADILHYYAVFMILGSLLITASDRLLVGIAVMIVGSSQLFLLLFNYAKGWDASFHEYVDFWKISGFLRNLFLNGFHPLFPWFSFFLIGMWLGRKDWTNLQYRKKIFVLSLTGTFIFETISYLCIRFSSPWLDYESATYLFTTKPMPPTTLYICSATCSALCVLTACFYIIDKTSTFWLTQSFIYTGQLSLTHYIGHVLIGLEFLQLIGYLENKNLVFSTSYSFLYFVFALIFSYFWRKRIDRGPIELMMRKLC</sequence>
<keyword evidence="1" id="KW-0472">Membrane</keyword>
<feature type="transmembrane region" description="Helical" evidence="1">
    <location>
        <begin position="180"/>
        <end position="199"/>
    </location>
</feature>
<evidence type="ECO:0000313" key="5">
    <source>
        <dbReference type="Proteomes" id="UP001597403"/>
    </source>
</evidence>
<keyword evidence="5" id="KW-1185">Reference proteome</keyword>
<dbReference type="RefSeq" id="WP_204827340.1">
    <property type="nucleotide sequence ID" value="NZ_JBHUGF010000012.1"/>
</dbReference>
<evidence type="ECO:0000256" key="1">
    <source>
        <dbReference type="SAM" id="Phobius"/>
    </source>
</evidence>
<feature type="transmembrane region" description="Helical" evidence="1">
    <location>
        <begin position="322"/>
        <end position="342"/>
    </location>
</feature>
<protein>
    <submittedName>
        <fullName evidence="4">DUF418 domain-containing protein</fullName>
    </submittedName>
</protein>
<organism evidence="4 5">
    <name type="scientific">Paenibacillus nicotianae</name>
    <dbReference type="NCBI Taxonomy" id="1526551"/>
    <lineage>
        <taxon>Bacteria</taxon>
        <taxon>Bacillati</taxon>
        <taxon>Bacillota</taxon>
        <taxon>Bacilli</taxon>
        <taxon>Bacillales</taxon>
        <taxon>Paenibacillaceae</taxon>
        <taxon>Paenibacillus</taxon>
    </lineage>
</organism>
<comment type="caution">
    <text evidence="4">The sequence shown here is derived from an EMBL/GenBank/DDBJ whole genome shotgun (WGS) entry which is preliminary data.</text>
</comment>
<dbReference type="InterPro" id="IPR052529">
    <property type="entry name" value="Bact_Transport_Assoc"/>
</dbReference>
<dbReference type="EMBL" id="JBHUGF010000012">
    <property type="protein sequence ID" value="MFD1992724.1"/>
    <property type="molecule type" value="Genomic_DNA"/>
</dbReference>
<evidence type="ECO:0000259" key="2">
    <source>
        <dbReference type="Pfam" id="PF04235"/>
    </source>
</evidence>
<dbReference type="PANTHER" id="PTHR30590:SF3">
    <property type="entry name" value="HYPOTHETICAL MEMBRANE SPANNING PROTEIN"/>
    <property type="match status" value="1"/>
</dbReference>
<feature type="transmembrane region" description="Helical" evidence="1">
    <location>
        <begin position="254"/>
        <end position="276"/>
    </location>
</feature>
<feature type="transmembrane region" description="Helical" evidence="1">
    <location>
        <begin position="50"/>
        <end position="67"/>
    </location>
</feature>
<feature type="transmembrane region" description="Helical" evidence="1">
    <location>
        <begin position="12"/>
        <end position="30"/>
    </location>
</feature>
<dbReference type="Pfam" id="PF07786">
    <property type="entry name" value="HGSNAT_cat"/>
    <property type="match status" value="1"/>
</dbReference>
<keyword evidence="1" id="KW-0812">Transmembrane</keyword>
<dbReference type="Proteomes" id="UP001597403">
    <property type="component" value="Unassembled WGS sequence"/>
</dbReference>
<name>A0ABW4V0F7_9BACL</name>
<feature type="transmembrane region" description="Helical" evidence="1">
    <location>
        <begin position="211"/>
        <end position="234"/>
    </location>
</feature>
<reference evidence="5" key="1">
    <citation type="journal article" date="2019" name="Int. J. Syst. Evol. Microbiol.">
        <title>The Global Catalogue of Microorganisms (GCM) 10K type strain sequencing project: providing services to taxonomists for standard genome sequencing and annotation.</title>
        <authorList>
            <consortium name="The Broad Institute Genomics Platform"/>
            <consortium name="The Broad Institute Genome Sequencing Center for Infectious Disease"/>
            <person name="Wu L."/>
            <person name="Ma J."/>
        </authorList>
    </citation>
    <scope>NUCLEOTIDE SEQUENCE [LARGE SCALE GENOMIC DNA]</scope>
    <source>
        <strain evidence="5">CGMCC 1.15067</strain>
    </source>
</reference>
<feature type="domain" description="DUF418" evidence="2">
    <location>
        <begin position="254"/>
        <end position="358"/>
    </location>
</feature>
<evidence type="ECO:0000259" key="3">
    <source>
        <dbReference type="Pfam" id="PF07786"/>
    </source>
</evidence>
<gene>
    <name evidence="4" type="ORF">ACFSGI_22345</name>
</gene>
<dbReference type="Pfam" id="PF04235">
    <property type="entry name" value="DUF418"/>
    <property type="match status" value="1"/>
</dbReference>
<dbReference type="InterPro" id="IPR012429">
    <property type="entry name" value="HGSNAT_cat"/>
</dbReference>
<evidence type="ECO:0000313" key="4">
    <source>
        <dbReference type="EMBL" id="MFD1992724.1"/>
    </source>
</evidence>
<feature type="domain" description="Heparan-alpha-glucosaminide N-acetyltransferase catalytic" evidence="3">
    <location>
        <begin position="7"/>
        <end position="207"/>
    </location>
</feature>
<feature type="transmembrane region" description="Helical" evidence="1">
    <location>
        <begin position="87"/>
        <end position="104"/>
    </location>
</feature>
<dbReference type="InterPro" id="IPR007349">
    <property type="entry name" value="DUF418"/>
</dbReference>
<feature type="transmembrane region" description="Helical" evidence="1">
    <location>
        <begin position="110"/>
        <end position="127"/>
    </location>
</feature>
<dbReference type="PANTHER" id="PTHR30590">
    <property type="entry name" value="INNER MEMBRANE PROTEIN"/>
    <property type="match status" value="1"/>
</dbReference>
<accession>A0ABW4V0F7</accession>
<feature type="transmembrane region" description="Helical" evidence="1">
    <location>
        <begin position="296"/>
        <end position="316"/>
    </location>
</feature>
<keyword evidence="1" id="KW-1133">Transmembrane helix</keyword>